<comment type="caution">
    <text evidence="2">The sequence shown here is derived from an EMBL/GenBank/DDBJ whole genome shotgun (WGS) entry which is preliminary data.</text>
</comment>
<dbReference type="Proteomes" id="UP001398420">
    <property type="component" value="Unassembled WGS sequence"/>
</dbReference>
<keyword evidence="3" id="KW-1185">Reference proteome</keyword>
<dbReference type="PROSITE" id="PS50937">
    <property type="entry name" value="HTH_MERR_2"/>
    <property type="match status" value="1"/>
</dbReference>
<protein>
    <submittedName>
        <fullName evidence="2">MerR family transcriptional regulator</fullName>
    </submittedName>
</protein>
<reference evidence="2 3" key="1">
    <citation type="submission" date="2024-04" db="EMBL/GenBank/DDBJ databases">
        <authorList>
            <person name="Wu Y.S."/>
            <person name="Zhang L."/>
        </authorList>
    </citation>
    <scope>NUCLEOTIDE SEQUENCE [LARGE SCALE GENOMIC DNA]</scope>
    <source>
        <strain evidence="2 3">KG-01</strain>
    </source>
</reference>
<evidence type="ECO:0000259" key="1">
    <source>
        <dbReference type="PROSITE" id="PS50937"/>
    </source>
</evidence>
<dbReference type="RefSeq" id="WP_068451700.1">
    <property type="nucleotide sequence ID" value="NZ_JALKQX010000003.1"/>
</dbReference>
<dbReference type="EMBL" id="JBCEWA010000002">
    <property type="protein sequence ID" value="MEL5987567.1"/>
    <property type="molecule type" value="Genomic_DNA"/>
</dbReference>
<dbReference type="Gene3D" id="1.10.1660.10">
    <property type="match status" value="1"/>
</dbReference>
<dbReference type="CDD" id="cd00592">
    <property type="entry name" value="HTH_MerR-like"/>
    <property type="match status" value="1"/>
</dbReference>
<evidence type="ECO:0000313" key="3">
    <source>
        <dbReference type="Proteomes" id="UP001398420"/>
    </source>
</evidence>
<sequence length="205" mass="24006">MEKMFGTAEFAIQVGVTKSSLKHYISILENSGYHVKRDHRNYRLFTEEDVHVFQNYKQLHQEKGMTLKEAAAVIIGDDTIVQDAEMLPAKREYHTQVVEKYDDLSKTMELLADHIQGIEAQNAQLLQLIQMQHQQNEWLKEEMSMMKHQLEEPKVDYKRQLDRVESQNSAIMSVLNKLTVQKLKEEVQEVEPEPTGFMKGLFKRK</sequence>
<name>A0ABU9LHY3_9BACL</name>
<dbReference type="SUPFAM" id="SSF46955">
    <property type="entry name" value="Putative DNA-binding domain"/>
    <property type="match status" value="1"/>
</dbReference>
<dbReference type="InterPro" id="IPR009061">
    <property type="entry name" value="DNA-bd_dom_put_sf"/>
</dbReference>
<proteinExistence type="predicted"/>
<accession>A0ABU9LHY3</accession>
<organism evidence="2 3">
    <name type="scientific">Kurthia gibsonii</name>
    <dbReference type="NCBI Taxonomy" id="33946"/>
    <lineage>
        <taxon>Bacteria</taxon>
        <taxon>Bacillati</taxon>
        <taxon>Bacillota</taxon>
        <taxon>Bacilli</taxon>
        <taxon>Bacillales</taxon>
        <taxon>Caryophanaceae</taxon>
        <taxon>Kurthia</taxon>
    </lineage>
</organism>
<feature type="domain" description="HTH merR-type" evidence="1">
    <location>
        <begin position="34"/>
        <end position="76"/>
    </location>
</feature>
<evidence type="ECO:0000313" key="2">
    <source>
        <dbReference type="EMBL" id="MEL5987567.1"/>
    </source>
</evidence>
<dbReference type="Pfam" id="PF13411">
    <property type="entry name" value="MerR_1"/>
    <property type="match status" value="1"/>
</dbReference>
<gene>
    <name evidence="2" type="ORF">AAF454_03880</name>
</gene>
<dbReference type="InterPro" id="IPR000551">
    <property type="entry name" value="MerR-type_HTH_dom"/>
</dbReference>